<dbReference type="InterPro" id="IPR013154">
    <property type="entry name" value="ADH-like_N"/>
</dbReference>
<dbReference type="CDD" id="cd08267">
    <property type="entry name" value="MDR1"/>
    <property type="match status" value="1"/>
</dbReference>
<keyword evidence="3" id="KW-1185">Reference proteome</keyword>
<dbReference type="Pfam" id="PF13602">
    <property type="entry name" value="ADH_zinc_N_2"/>
    <property type="match status" value="1"/>
</dbReference>
<evidence type="ECO:0000259" key="1">
    <source>
        <dbReference type="SMART" id="SM00829"/>
    </source>
</evidence>
<comment type="caution">
    <text evidence="2">The sequence shown here is derived from an EMBL/GenBank/DDBJ whole genome shotgun (WGS) entry which is preliminary data.</text>
</comment>
<dbReference type="InterPro" id="IPR036291">
    <property type="entry name" value="NAD(P)-bd_dom_sf"/>
</dbReference>
<dbReference type="InterPro" id="IPR050700">
    <property type="entry name" value="YIM1/Zinc_Alcohol_DH_Fams"/>
</dbReference>
<proteinExistence type="predicted"/>
<dbReference type="SMART" id="SM00829">
    <property type="entry name" value="PKS_ER"/>
    <property type="match status" value="1"/>
</dbReference>
<dbReference type="SUPFAM" id="SSF50129">
    <property type="entry name" value="GroES-like"/>
    <property type="match status" value="1"/>
</dbReference>
<gene>
    <name evidence="2" type="ORF">ABA31_24090</name>
</gene>
<name>A0AA87USN8_9MICO</name>
<organism evidence="2 3">
    <name type="scientific">Agrococcus baldri</name>
    <dbReference type="NCBI Taxonomy" id="153730"/>
    <lineage>
        <taxon>Bacteria</taxon>
        <taxon>Bacillati</taxon>
        <taxon>Actinomycetota</taxon>
        <taxon>Actinomycetes</taxon>
        <taxon>Micrococcales</taxon>
        <taxon>Microbacteriaceae</taxon>
        <taxon>Agrococcus</taxon>
    </lineage>
</organism>
<feature type="domain" description="Enoyl reductase (ER)" evidence="1">
    <location>
        <begin position="10"/>
        <end position="313"/>
    </location>
</feature>
<protein>
    <submittedName>
        <fullName evidence="2">Alcohol dehydrogenase</fullName>
    </submittedName>
</protein>
<sequence>MRAAVVDRYGPPGVVRITETSDPEPRAGEVLVRVHATAVTAGDARIRGGSFPTGMGLPGRLALGLRGPRRPVLGMVLSGTVETAGSAVTELTAGDRVSGMAGARMGAHAELVAVEAARLVRTPAGVSHEAAAAAIFGGTTAAHFLHDVARLRAGQDVLVVGASGAVGTSAVQLAAHAGARVTGVSSGRNAELLRRLGVDEHVDYTTTDPAGLGRRFDAILDAAGTLTPRTARGLVRDGGTAVLAVADLWQMLQARGPVKAGSAPGGAELVARVLAPLERDELDPVIQEALPLAEIARAYEIVDSRRKVGNLVVLP</sequence>
<dbReference type="InterPro" id="IPR020843">
    <property type="entry name" value="ER"/>
</dbReference>
<dbReference type="InterPro" id="IPR011032">
    <property type="entry name" value="GroES-like_sf"/>
</dbReference>
<reference evidence="2 3" key="1">
    <citation type="submission" date="2019-07" db="EMBL/GenBank/DDBJ databases">
        <title>Whole genome shotgun sequence of Agrococcus baldri NBRC 103055.</title>
        <authorList>
            <person name="Hosoyama A."/>
            <person name="Uohara A."/>
            <person name="Ohji S."/>
            <person name="Ichikawa N."/>
        </authorList>
    </citation>
    <scope>NUCLEOTIDE SEQUENCE [LARGE SCALE GENOMIC DNA]</scope>
    <source>
        <strain evidence="2 3">NBRC 103055</strain>
    </source>
</reference>
<dbReference type="Pfam" id="PF08240">
    <property type="entry name" value="ADH_N"/>
    <property type="match status" value="1"/>
</dbReference>
<dbReference type="AlphaFoldDB" id="A0AA87USN8"/>
<dbReference type="EMBL" id="BJUU01000018">
    <property type="protein sequence ID" value="GEK81058.1"/>
    <property type="molecule type" value="Genomic_DNA"/>
</dbReference>
<dbReference type="Gene3D" id="3.40.50.720">
    <property type="entry name" value="NAD(P)-binding Rossmann-like Domain"/>
    <property type="match status" value="1"/>
</dbReference>
<dbReference type="PANTHER" id="PTHR11695:SF294">
    <property type="entry name" value="RETICULON-4-INTERACTING PROTEIN 1, MITOCHONDRIAL"/>
    <property type="match status" value="1"/>
</dbReference>
<dbReference type="PANTHER" id="PTHR11695">
    <property type="entry name" value="ALCOHOL DEHYDROGENASE RELATED"/>
    <property type="match status" value="1"/>
</dbReference>
<dbReference type="SUPFAM" id="SSF51735">
    <property type="entry name" value="NAD(P)-binding Rossmann-fold domains"/>
    <property type="match status" value="1"/>
</dbReference>
<dbReference type="Gene3D" id="3.90.180.10">
    <property type="entry name" value="Medium-chain alcohol dehydrogenases, catalytic domain"/>
    <property type="match status" value="1"/>
</dbReference>
<dbReference type="RefSeq" id="WP_146795912.1">
    <property type="nucleotide sequence ID" value="NZ_BJUU01000018.1"/>
</dbReference>
<evidence type="ECO:0000313" key="3">
    <source>
        <dbReference type="Proteomes" id="UP000321749"/>
    </source>
</evidence>
<dbReference type="Proteomes" id="UP000321749">
    <property type="component" value="Unassembled WGS sequence"/>
</dbReference>
<dbReference type="GO" id="GO:0016491">
    <property type="term" value="F:oxidoreductase activity"/>
    <property type="evidence" value="ECO:0007669"/>
    <property type="project" value="InterPro"/>
</dbReference>
<evidence type="ECO:0000313" key="2">
    <source>
        <dbReference type="EMBL" id="GEK81058.1"/>
    </source>
</evidence>
<accession>A0AA87USN8</accession>